<evidence type="ECO:0000313" key="2">
    <source>
        <dbReference type="Proteomes" id="UP000182932"/>
    </source>
</evidence>
<evidence type="ECO:0008006" key="3">
    <source>
        <dbReference type="Google" id="ProtNLM"/>
    </source>
</evidence>
<dbReference type="GeneID" id="80816464"/>
<comment type="caution">
    <text evidence="1">The sequence shown here is derived from an EMBL/GenBank/DDBJ whole genome shotgun (WGS) entry which is preliminary data.</text>
</comment>
<reference evidence="1 2" key="1">
    <citation type="submission" date="2016-10" db="EMBL/GenBank/DDBJ databases">
        <authorList>
            <person name="Varghese N."/>
            <person name="Submissions S."/>
        </authorList>
    </citation>
    <scope>NUCLEOTIDE SEQUENCE [LARGE SCALE GENOMIC DNA]</scope>
    <source>
        <strain evidence="1 2">FF3</strain>
    </source>
</reference>
<dbReference type="AlphaFoldDB" id="A0A975W6H1"/>
<evidence type="ECO:0000313" key="1">
    <source>
        <dbReference type="EMBL" id="SEI54751.1"/>
    </source>
</evidence>
<keyword evidence="2" id="KW-1185">Reference proteome</keyword>
<protein>
    <recommendedName>
        <fullName evidence="3">DUF1963 domain-containing protein</fullName>
    </recommendedName>
</protein>
<gene>
    <name evidence="1" type="ORF">SAMN04487940_101187</name>
</gene>
<sequence>MEQQARAFEEAIIWLHPGSGVPADSVGWVRAEAAPSSDSPPRLAAEIDLGALPETLWRGYGPRRGWLRLSLDALGEPVVFYSAAARGPVRSRVPLWRLTPTPRQAAPVAPTDLGYDLGHPRSQPVDLSTALDLLGRLCNELAASAAVLDRLEAEARPATPDPAGSNGIWGRMLRSRPAPRPAPRVIANPGILVTGRKDIAAAQAVLDRLFETLDRLHSALPPEAPALIAAALAHVELPFFLAEAAPDVPATDGAPAPLRIYQRNVPASRSARGPEGAPSSPWAEDWQAELAARACALVHAAPETMAPAARAFWAAQVQSRDAAEPVSMGDVRSTGDGPVAVLLRLPSLPHAGWDWGADALEICLPLRALAEGDFRPVFGLWTET</sequence>
<dbReference type="EMBL" id="FNYY01000001">
    <property type="protein sequence ID" value="SEI54751.1"/>
    <property type="molecule type" value="Genomic_DNA"/>
</dbReference>
<organism evidence="1 2">
    <name type="scientific">Marinovum algicola</name>
    <dbReference type="NCBI Taxonomy" id="42444"/>
    <lineage>
        <taxon>Bacteria</taxon>
        <taxon>Pseudomonadati</taxon>
        <taxon>Pseudomonadota</taxon>
        <taxon>Alphaproteobacteria</taxon>
        <taxon>Rhodobacterales</taxon>
        <taxon>Roseobacteraceae</taxon>
        <taxon>Marinovum</taxon>
    </lineage>
</organism>
<name>A0A975W6H1_9RHOB</name>
<dbReference type="RefSeq" id="WP_074834351.1">
    <property type="nucleotide sequence ID" value="NZ_FNYY01000001.1"/>
</dbReference>
<proteinExistence type="predicted"/>
<accession>A0A975W6H1</accession>
<dbReference type="Proteomes" id="UP000182932">
    <property type="component" value="Unassembled WGS sequence"/>
</dbReference>